<feature type="region of interest" description="Disordered" evidence="12">
    <location>
        <begin position="1"/>
        <end position="25"/>
    </location>
</feature>
<evidence type="ECO:0000256" key="10">
    <source>
        <dbReference type="PIRSR" id="PIRSR601805-1"/>
    </source>
</evidence>
<dbReference type="SUPFAM" id="SSF53613">
    <property type="entry name" value="Ribokinase-like"/>
    <property type="match status" value="1"/>
</dbReference>
<comment type="caution">
    <text evidence="14">The sequence shown here is derived from an EMBL/GenBank/DDBJ whole genome shotgun (WGS) entry which is preliminary data.</text>
</comment>
<keyword evidence="9 11" id="KW-0067">ATP-binding</keyword>
<dbReference type="GO" id="GO:0005829">
    <property type="term" value="C:cytosol"/>
    <property type="evidence" value="ECO:0007669"/>
    <property type="project" value="TreeGrafter"/>
</dbReference>
<dbReference type="EC" id="2.7.1.20" evidence="4 11"/>
<proteinExistence type="inferred from homology"/>
<dbReference type="GO" id="GO:0005634">
    <property type="term" value="C:nucleus"/>
    <property type="evidence" value="ECO:0007669"/>
    <property type="project" value="TreeGrafter"/>
</dbReference>
<keyword evidence="15" id="KW-1185">Reference proteome</keyword>
<evidence type="ECO:0000256" key="7">
    <source>
        <dbReference type="ARBA" id="ARBA00022741"/>
    </source>
</evidence>
<evidence type="ECO:0000256" key="9">
    <source>
        <dbReference type="ARBA" id="ARBA00022840"/>
    </source>
</evidence>
<keyword evidence="5 11" id="KW-0808">Transferase</keyword>
<comment type="catalytic activity">
    <reaction evidence="11">
        <text>adenosine + ATP = AMP + ADP + H(+)</text>
        <dbReference type="Rhea" id="RHEA:20824"/>
        <dbReference type="ChEBI" id="CHEBI:15378"/>
        <dbReference type="ChEBI" id="CHEBI:16335"/>
        <dbReference type="ChEBI" id="CHEBI:30616"/>
        <dbReference type="ChEBI" id="CHEBI:456215"/>
        <dbReference type="ChEBI" id="CHEBI:456216"/>
        <dbReference type="EC" id="2.7.1.20"/>
    </reaction>
</comment>
<dbReference type="PANTHER" id="PTHR45769:SF3">
    <property type="entry name" value="ADENOSINE KINASE"/>
    <property type="match status" value="1"/>
</dbReference>
<feature type="domain" description="Carbohydrate kinase PfkB" evidence="13">
    <location>
        <begin position="37"/>
        <end position="119"/>
    </location>
</feature>
<dbReference type="GO" id="GO:0044209">
    <property type="term" value="P:AMP salvage"/>
    <property type="evidence" value="ECO:0007669"/>
    <property type="project" value="UniProtKB-UniRule"/>
</dbReference>
<accession>A0A4Y9YS47</accession>
<dbReference type="EMBL" id="SEOQ01000367">
    <property type="protein sequence ID" value="TFY64600.1"/>
    <property type="molecule type" value="Genomic_DNA"/>
</dbReference>
<dbReference type="GO" id="GO:0004001">
    <property type="term" value="F:adenosine kinase activity"/>
    <property type="evidence" value="ECO:0007669"/>
    <property type="project" value="UniProtKB-UniRule"/>
</dbReference>
<feature type="active site" description="Proton acceptor" evidence="10">
    <location>
        <position position="220"/>
    </location>
</feature>
<reference evidence="14 15" key="1">
    <citation type="submission" date="2019-02" db="EMBL/GenBank/DDBJ databases">
        <title>Genome sequencing of the rare red list fungi Dentipellis fragilis.</title>
        <authorList>
            <person name="Buettner E."/>
            <person name="Kellner H."/>
        </authorList>
    </citation>
    <scope>NUCLEOTIDE SEQUENCE [LARGE SCALE GENOMIC DNA]</scope>
    <source>
        <strain evidence="14 15">DSM 105465</strain>
    </source>
</reference>
<comment type="similarity">
    <text evidence="3 11">Belongs to the carbohydrate kinase PfkB family.</text>
</comment>
<evidence type="ECO:0000259" key="13">
    <source>
        <dbReference type="Pfam" id="PF00294"/>
    </source>
</evidence>
<organism evidence="14 15">
    <name type="scientific">Dentipellis fragilis</name>
    <dbReference type="NCBI Taxonomy" id="205917"/>
    <lineage>
        <taxon>Eukaryota</taxon>
        <taxon>Fungi</taxon>
        <taxon>Dikarya</taxon>
        <taxon>Basidiomycota</taxon>
        <taxon>Agaricomycotina</taxon>
        <taxon>Agaricomycetes</taxon>
        <taxon>Russulales</taxon>
        <taxon>Hericiaceae</taxon>
        <taxon>Dentipellis</taxon>
    </lineage>
</organism>
<dbReference type="PANTHER" id="PTHR45769">
    <property type="entry name" value="ADENOSINE KINASE"/>
    <property type="match status" value="1"/>
</dbReference>
<dbReference type="GO" id="GO:0005524">
    <property type="term" value="F:ATP binding"/>
    <property type="evidence" value="ECO:0007669"/>
    <property type="project" value="UniProtKB-UniRule"/>
</dbReference>
<evidence type="ECO:0000256" key="1">
    <source>
        <dbReference type="ARBA" id="ARBA00001946"/>
    </source>
</evidence>
<dbReference type="Pfam" id="PF00294">
    <property type="entry name" value="PfkB"/>
    <property type="match status" value="1"/>
</dbReference>
<evidence type="ECO:0000256" key="3">
    <source>
        <dbReference type="ARBA" id="ARBA00010688"/>
    </source>
</evidence>
<dbReference type="AlphaFoldDB" id="A0A4Y9YS47"/>
<comment type="function">
    <text evidence="11">ATP dependent phosphorylation of adenosine and other related nucleoside analogs to monophosphate derivatives.</text>
</comment>
<evidence type="ECO:0000256" key="4">
    <source>
        <dbReference type="ARBA" id="ARBA00012119"/>
    </source>
</evidence>
<dbReference type="UniPathway" id="UPA00588">
    <property type="reaction ID" value="UER00659"/>
</dbReference>
<evidence type="ECO:0000256" key="5">
    <source>
        <dbReference type="ARBA" id="ARBA00022679"/>
    </source>
</evidence>
<dbReference type="GO" id="GO:0006144">
    <property type="term" value="P:purine nucleobase metabolic process"/>
    <property type="evidence" value="ECO:0007669"/>
    <property type="project" value="TreeGrafter"/>
</dbReference>
<keyword evidence="7 11" id="KW-0547">Nucleotide-binding</keyword>
<dbReference type="OrthoDB" id="432447at2759"/>
<dbReference type="Gene3D" id="3.40.1190.20">
    <property type="match status" value="2"/>
</dbReference>
<evidence type="ECO:0000256" key="8">
    <source>
        <dbReference type="ARBA" id="ARBA00022777"/>
    </source>
</evidence>
<keyword evidence="11" id="KW-0460">Magnesium</keyword>
<evidence type="ECO:0000256" key="11">
    <source>
        <dbReference type="RuleBase" id="RU368116"/>
    </source>
</evidence>
<evidence type="ECO:0000256" key="6">
    <source>
        <dbReference type="ARBA" id="ARBA00022726"/>
    </source>
</evidence>
<evidence type="ECO:0000313" key="15">
    <source>
        <dbReference type="Proteomes" id="UP000298327"/>
    </source>
</evidence>
<evidence type="ECO:0000256" key="2">
    <source>
        <dbReference type="ARBA" id="ARBA00004801"/>
    </source>
</evidence>
<dbReference type="Gene3D" id="3.30.1110.10">
    <property type="match status" value="1"/>
</dbReference>
<protein>
    <recommendedName>
        <fullName evidence="4 11">Adenosine kinase</fullName>
        <shortName evidence="11">AK</shortName>
        <ecNumber evidence="4 11">2.7.1.20</ecNumber>
    </recommendedName>
    <alternativeName>
        <fullName evidence="11">Adenosine 5'-phosphotransferase</fullName>
    </alternativeName>
</protein>
<name>A0A4Y9YS47_9AGAM</name>
<dbReference type="InterPro" id="IPR029056">
    <property type="entry name" value="Ribokinase-like"/>
</dbReference>
<dbReference type="GO" id="GO:0006166">
    <property type="term" value="P:purine ribonucleoside salvage"/>
    <property type="evidence" value="ECO:0007669"/>
    <property type="project" value="UniProtKB-KW"/>
</dbReference>
<dbReference type="InterPro" id="IPR001805">
    <property type="entry name" value="Adenokinase"/>
</dbReference>
<evidence type="ECO:0000313" key="14">
    <source>
        <dbReference type="EMBL" id="TFY64600.1"/>
    </source>
</evidence>
<dbReference type="Proteomes" id="UP000298327">
    <property type="component" value="Unassembled WGS sequence"/>
</dbReference>
<comment type="cofactor">
    <cofactor evidence="1 11">
        <name>Mg(2+)</name>
        <dbReference type="ChEBI" id="CHEBI:18420"/>
    </cofactor>
</comment>
<comment type="pathway">
    <text evidence="2 11">Purine metabolism; AMP biosynthesis via salvage pathway; AMP from adenosine: step 1/1.</text>
</comment>
<keyword evidence="8 11" id="KW-0418">Kinase</keyword>
<feature type="compositionally biased region" description="Basic residues" evidence="12">
    <location>
        <begin position="1"/>
        <end position="11"/>
    </location>
</feature>
<dbReference type="STRING" id="205917.A0A4Y9YS47"/>
<keyword evidence="6 11" id="KW-0660">Purine salvage</keyword>
<gene>
    <name evidence="14" type="ORF">EVG20_g5891</name>
</gene>
<sequence>MPPAHHRHHRHDQHDPVPSHSPSPPIHPCHLQSIPYVGDDELAEQLKVANRREGLAEAYLVKKGEKTGTCAVVIMGHGCLLITDLRAAENFEQAHFAMPAVARLIDAAKFYYIEGYFLTYGGATSSRTASSLPLRLPRRRLRLPSGAMPIFALNLSMPFIPQFFEAQASAVGLPVDSSIPTIASGADVTVIVPGAGMELQVFAVRALASKQIVDMNSAGDAFAGGFMGALVVGKTLAEQLGASCDTHIAPTPLLRCPTPICTASPLQRFHAPPALLPHLVVPVCACTITPPLHCQTVPGIGTLAPIRALCAIVPIPRCPCPCAIVRSLWHPSAVLPAAPPPLCPASALYR</sequence>
<dbReference type="InterPro" id="IPR011611">
    <property type="entry name" value="PfkB_dom"/>
</dbReference>
<evidence type="ECO:0000256" key="12">
    <source>
        <dbReference type="SAM" id="MobiDB-lite"/>
    </source>
</evidence>